<feature type="transmembrane region" description="Helical" evidence="1">
    <location>
        <begin position="115"/>
        <end position="139"/>
    </location>
</feature>
<reference evidence="2 3" key="2">
    <citation type="submission" date="2018-06" db="EMBL/GenBank/DDBJ databases">
        <authorList>
            <person name="Zhirakovskaya E."/>
        </authorList>
    </citation>
    <scope>NUCLEOTIDE SEQUENCE [LARGE SCALE GENOMIC DNA]</scope>
    <source>
        <strain evidence="2 3">FBKL4.011</strain>
    </source>
</reference>
<evidence type="ECO:0000313" key="3">
    <source>
        <dbReference type="Proteomes" id="UP000251213"/>
    </source>
</evidence>
<accession>A0A364K8Z1</accession>
<dbReference type="PANTHER" id="PTHR41309:SF2">
    <property type="entry name" value="MEMBRANE PROTEIN"/>
    <property type="match status" value="1"/>
</dbReference>
<keyword evidence="1" id="KW-1133">Transmembrane helix</keyword>
<keyword evidence="1" id="KW-0812">Transmembrane</keyword>
<feature type="transmembrane region" description="Helical" evidence="1">
    <location>
        <begin position="12"/>
        <end position="29"/>
    </location>
</feature>
<dbReference type="Pfam" id="PF13346">
    <property type="entry name" value="ABC2_membrane_5"/>
    <property type="match status" value="1"/>
</dbReference>
<dbReference type="AlphaFoldDB" id="A0A364K8Z1"/>
<evidence type="ECO:0008006" key="4">
    <source>
        <dbReference type="Google" id="ProtNLM"/>
    </source>
</evidence>
<dbReference type="EMBL" id="QJKK01000001">
    <property type="protein sequence ID" value="RAL26670.1"/>
    <property type="molecule type" value="Genomic_DNA"/>
</dbReference>
<organism evidence="2 3">
    <name type="scientific">Thermoflavimicrobium daqui</name>
    <dbReference type="NCBI Taxonomy" id="2137476"/>
    <lineage>
        <taxon>Bacteria</taxon>
        <taxon>Bacillati</taxon>
        <taxon>Bacillota</taxon>
        <taxon>Bacilli</taxon>
        <taxon>Bacillales</taxon>
        <taxon>Thermoactinomycetaceae</taxon>
        <taxon>Thermoflavimicrobium</taxon>
    </lineage>
</organism>
<feature type="transmembrane region" description="Helical" evidence="1">
    <location>
        <begin position="146"/>
        <end position="163"/>
    </location>
</feature>
<reference evidence="2 3" key="1">
    <citation type="submission" date="2018-06" db="EMBL/GenBank/DDBJ databases">
        <title>Thermoflavimicrobium daqus sp. nov., a thermophilic microbe isolated from Moutai-flavour Daqu.</title>
        <authorList>
            <person name="Wang X."/>
            <person name="Zhou H."/>
        </authorList>
    </citation>
    <scope>NUCLEOTIDE SEQUENCE [LARGE SCALE GENOMIC DNA]</scope>
    <source>
        <strain evidence="2 3">FBKL4.011</strain>
    </source>
</reference>
<keyword evidence="1" id="KW-0472">Membrane</keyword>
<dbReference type="PANTHER" id="PTHR41309">
    <property type="entry name" value="MEMBRANE PROTEIN-RELATED"/>
    <property type="match status" value="1"/>
</dbReference>
<feature type="transmembrane region" description="Helical" evidence="1">
    <location>
        <begin position="183"/>
        <end position="204"/>
    </location>
</feature>
<comment type="caution">
    <text evidence="2">The sequence shown here is derived from an EMBL/GenBank/DDBJ whole genome shotgun (WGS) entry which is preliminary data.</text>
</comment>
<gene>
    <name evidence="2" type="ORF">DL897_01060</name>
</gene>
<feature type="transmembrane region" description="Helical" evidence="1">
    <location>
        <begin position="73"/>
        <end position="95"/>
    </location>
</feature>
<sequence length="210" mass="24185">MLALIRKELINIYNGTFIFLITIFSIGLLKTSWDAISAVIAITFLIGFKNLDNDRKVNMDVILNSLPVSRAKIIIGKYIAFYLYLLLGFILLISLSKIVDYFFADFKFQMIDFNLKVFLAGSIIWSIYISIYLPISILIKVQVTQYICGFMFVIFIPYLFKYITNENITPGAWLMKQPPSSLIMILAISLIIVMASCAFLYAIYRRKELF</sequence>
<keyword evidence="3" id="KW-1185">Reference proteome</keyword>
<proteinExistence type="predicted"/>
<protein>
    <recommendedName>
        <fullName evidence="4">ABC-2 family transporter protein</fullName>
    </recommendedName>
</protein>
<dbReference type="OrthoDB" id="1655186at2"/>
<name>A0A364K8Z1_9BACL</name>
<evidence type="ECO:0000256" key="1">
    <source>
        <dbReference type="SAM" id="Phobius"/>
    </source>
</evidence>
<dbReference type="Proteomes" id="UP000251213">
    <property type="component" value="Unassembled WGS sequence"/>
</dbReference>
<dbReference type="InterPro" id="IPR025699">
    <property type="entry name" value="ABC2_memb-like"/>
</dbReference>
<evidence type="ECO:0000313" key="2">
    <source>
        <dbReference type="EMBL" id="RAL26670.1"/>
    </source>
</evidence>
<feature type="transmembrane region" description="Helical" evidence="1">
    <location>
        <begin position="35"/>
        <end position="52"/>
    </location>
</feature>
<dbReference type="RefSeq" id="WP_113657275.1">
    <property type="nucleotide sequence ID" value="NZ_KZ845663.1"/>
</dbReference>